<evidence type="ECO:0000256" key="1">
    <source>
        <dbReference type="ARBA" id="ARBA00000677"/>
    </source>
</evidence>
<keyword evidence="7" id="KW-0645">Protease</keyword>
<dbReference type="InterPro" id="IPR019533">
    <property type="entry name" value="Peptidase_S26"/>
</dbReference>
<dbReference type="EMBL" id="CP026100">
    <property type="protein sequence ID" value="AYV47377.1"/>
    <property type="molecule type" value="Genomic_DNA"/>
</dbReference>
<dbReference type="GO" id="GO:0016020">
    <property type="term" value="C:membrane"/>
    <property type="evidence" value="ECO:0007669"/>
    <property type="project" value="UniProtKB-SubCell"/>
</dbReference>
<evidence type="ECO:0000313" key="12">
    <source>
        <dbReference type="Proteomes" id="UP000281192"/>
    </source>
</evidence>
<dbReference type="GO" id="GO:0004252">
    <property type="term" value="F:serine-type endopeptidase activity"/>
    <property type="evidence" value="ECO:0007669"/>
    <property type="project" value="InterPro"/>
</dbReference>
<sequence length="285" mass="31709">MTEAVETTPPEEEKGGAVNEFIEIIKTVAYALGIALVLRVLLFQPFTIPSASMEPNLYQGDYIIVSKFSYGYSKHSIPFSPPLFKGRILGSAPKRGDIIVFKLPRDGHVDYIKRLVGLPGDQIQVRGGALYINGKAVERKELADVLVDSGYGFTQPMKRIQETTPEGRTYLTQADAGPDTQGDNTGVYVVPENCYFFMGDNRDNSADSRFNPGISPFKTDAGTCKWNYENDQYTGDAIGVGFVPSENLVGKAQIILLSWNADAHLFKPWTWFMDARPSRFFRVLK</sequence>
<evidence type="ECO:0000259" key="8">
    <source>
        <dbReference type="Pfam" id="PF10502"/>
    </source>
</evidence>
<dbReference type="InterPro" id="IPR000223">
    <property type="entry name" value="Pept_S26A_signal_pept_1"/>
</dbReference>
<dbReference type="InterPro" id="IPR019758">
    <property type="entry name" value="Pept_S26A_signal_pept_1_CS"/>
</dbReference>
<feature type="active site" evidence="6">
    <location>
        <position position="52"/>
    </location>
</feature>
<dbReference type="CDD" id="cd06530">
    <property type="entry name" value="S26_SPase_I"/>
    <property type="match status" value="1"/>
</dbReference>
<name>A0A2N5CWP9_9CAUL</name>
<feature type="domain" description="Peptidase S26" evidence="8">
    <location>
        <begin position="22"/>
        <end position="256"/>
    </location>
</feature>
<comment type="subcellular location">
    <subcellularLocation>
        <location evidence="7">Membrane</location>
        <topology evidence="7">Single-pass type II membrane protein</topology>
    </subcellularLocation>
</comment>
<dbReference type="Proteomes" id="UP000281192">
    <property type="component" value="Chromosome"/>
</dbReference>
<proteinExistence type="inferred from homology"/>
<keyword evidence="5 7" id="KW-0378">Hydrolase</keyword>
<accession>A0A2N5CWP9</accession>
<dbReference type="RefSeq" id="WP_101712030.1">
    <property type="nucleotide sequence ID" value="NZ_CP026100.1"/>
</dbReference>
<dbReference type="AlphaFoldDB" id="A0A2N5CWP9"/>
<dbReference type="InterPro" id="IPR036286">
    <property type="entry name" value="LexA/Signal_pep-like_sf"/>
</dbReference>
<feature type="active site" evidence="6">
    <location>
        <position position="113"/>
    </location>
</feature>
<dbReference type="PANTHER" id="PTHR43390:SF1">
    <property type="entry name" value="CHLOROPLAST PROCESSING PEPTIDASE"/>
    <property type="match status" value="1"/>
</dbReference>
<dbReference type="GO" id="GO:0006465">
    <property type="term" value="P:signal peptide processing"/>
    <property type="evidence" value="ECO:0007669"/>
    <property type="project" value="InterPro"/>
</dbReference>
<comment type="catalytic activity">
    <reaction evidence="1 7">
        <text>Cleavage of hydrophobic, N-terminal signal or leader sequences from secreted and periplasmic proteins.</text>
        <dbReference type="EC" id="3.4.21.89"/>
    </reaction>
</comment>
<evidence type="ECO:0000313" key="9">
    <source>
        <dbReference type="EMBL" id="AYV47377.1"/>
    </source>
</evidence>
<comment type="similarity">
    <text evidence="2 7">Belongs to the peptidase S26 family.</text>
</comment>
<dbReference type="EC" id="3.4.21.89" evidence="3 7"/>
<evidence type="ECO:0000256" key="6">
    <source>
        <dbReference type="PIRSR" id="PIRSR600223-1"/>
    </source>
</evidence>
<protein>
    <recommendedName>
        <fullName evidence="4 7">Signal peptidase I</fullName>
        <ecNumber evidence="3 7">3.4.21.89</ecNumber>
    </recommendedName>
</protein>
<organism evidence="10 11">
    <name type="scientific">Caulobacter flavus</name>
    <dbReference type="NCBI Taxonomy" id="1679497"/>
    <lineage>
        <taxon>Bacteria</taxon>
        <taxon>Pseudomonadati</taxon>
        <taxon>Pseudomonadota</taxon>
        <taxon>Alphaproteobacteria</taxon>
        <taxon>Caulobacterales</taxon>
        <taxon>Caulobacteraceae</taxon>
        <taxon>Caulobacter</taxon>
    </lineage>
</organism>
<dbReference type="PROSITE" id="PS00761">
    <property type="entry name" value="SPASE_I_3"/>
    <property type="match status" value="1"/>
</dbReference>
<gene>
    <name evidence="10" type="primary">lepB</name>
    <name evidence="9" type="ORF">C1707_14520</name>
    <name evidence="10" type="ORF">CFHF_05515</name>
</gene>
<evidence type="ECO:0000256" key="7">
    <source>
        <dbReference type="RuleBase" id="RU362042"/>
    </source>
</evidence>
<dbReference type="Proteomes" id="UP000234483">
    <property type="component" value="Unassembled WGS sequence"/>
</dbReference>
<evidence type="ECO:0000256" key="2">
    <source>
        <dbReference type="ARBA" id="ARBA00009370"/>
    </source>
</evidence>
<evidence type="ECO:0000256" key="5">
    <source>
        <dbReference type="ARBA" id="ARBA00022801"/>
    </source>
</evidence>
<dbReference type="SUPFAM" id="SSF51306">
    <property type="entry name" value="LexA/Signal peptidase"/>
    <property type="match status" value="1"/>
</dbReference>
<dbReference type="OrthoDB" id="9815782at2"/>
<evidence type="ECO:0000256" key="3">
    <source>
        <dbReference type="ARBA" id="ARBA00013208"/>
    </source>
</evidence>
<reference evidence="10 11" key="1">
    <citation type="submission" date="2017-12" db="EMBL/GenBank/DDBJ databases">
        <title>The genome sequence of Caulobacter flavus CGMCC1 15093.</title>
        <authorList>
            <person name="Gao J."/>
            <person name="Mao X."/>
            <person name="Sun J."/>
        </authorList>
    </citation>
    <scope>NUCLEOTIDE SEQUENCE [LARGE SCALE GENOMIC DNA]</scope>
    <source>
        <strain evidence="10 11">CGMCC1 15093</strain>
    </source>
</reference>
<dbReference type="EMBL" id="PJRQ01000011">
    <property type="protein sequence ID" value="PLR18220.1"/>
    <property type="molecule type" value="Genomic_DNA"/>
</dbReference>
<dbReference type="NCBIfam" id="TIGR02227">
    <property type="entry name" value="sigpep_I_bact"/>
    <property type="match status" value="1"/>
</dbReference>
<dbReference type="Gene3D" id="2.10.109.10">
    <property type="entry name" value="Umud Fragment, subunit A"/>
    <property type="match status" value="1"/>
</dbReference>
<evidence type="ECO:0000313" key="11">
    <source>
        <dbReference type="Proteomes" id="UP000234483"/>
    </source>
</evidence>
<evidence type="ECO:0000313" key="10">
    <source>
        <dbReference type="EMBL" id="PLR18220.1"/>
    </source>
</evidence>
<keyword evidence="12" id="KW-1185">Reference proteome</keyword>
<dbReference type="GO" id="GO:0009003">
    <property type="term" value="F:signal peptidase activity"/>
    <property type="evidence" value="ECO:0007669"/>
    <property type="project" value="UniProtKB-EC"/>
</dbReference>
<dbReference type="PROSITE" id="PS00760">
    <property type="entry name" value="SPASE_I_2"/>
    <property type="match status" value="1"/>
</dbReference>
<evidence type="ECO:0000256" key="4">
    <source>
        <dbReference type="ARBA" id="ARBA00019232"/>
    </source>
</evidence>
<dbReference type="PANTHER" id="PTHR43390">
    <property type="entry name" value="SIGNAL PEPTIDASE I"/>
    <property type="match status" value="1"/>
</dbReference>
<dbReference type="InterPro" id="IPR019757">
    <property type="entry name" value="Pept_S26A_signal_pept_1_Lys-AS"/>
</dbReference>
<dbReference type="Pfam" id="PF10502">
    <property type="entry name" value="Peptidase_S26"/>
    <property type="match status" value="1"/>
</dbReference>
<reference evidence="9 12" key="2">
    <citation type="submission" date="2018-01" db="EMBL/GenBank/DDBJ databases">
        <title>Complete genome sequence of Caulobacter flavus RHGG3.</title>
        <authorList>
            <person name="Yang E."/>
        </authorList>
    </citation>
    <scope>NUCLEOTIDE SEQUENCE [LARGE SCALE GENOMIC DNA]</scope>
    <source>
        <strain evidence="9 12">RHGG3</strain>
    </source>
</reference>
<dbReference type="KEGG" id="cfh:C1707_14520"/>
<dbReference type="PRINTS" id="PR00727">
    <property type="entry name" value="LEADERPTASE"/>
</dbReference>